<feature type="domain" description="Fibrinogen C-terminal" evidence="6">
    <location>
        <begin position="792"/>
        <end position="1011"/>
    </location>
</feature>
<dbReference type="InterPro" id="IPR050373">
    <property type="entry name" value="Fibrinogen_C-term_domain"/>
</dbReference>
<gene>
    <name evidence="7" type="primary">FCN1</name>
    <name evidence="7" type="ORF">AWC38_SpisGene19503</name>
</gene>
<proteinExistence type="predicted"/>
<dbReference type="Gene3D" id="4.10.530.10">
    <property type="entry name" value="Gamma-fibrinogen Carboxyl Terminal Fragment, domain 2"/>
    <property type="match status" value="1"/>
</dbReference>
<dbReference type="CDD" id="cd00054">
    <property type="entry name" value="EGF_CA"/>
    <property type="match status" value="1"/>
</dbReference>
<evidence type="ECO:0000256" key="1">
    <source>
        <dbReference type="ARBA" id="ARBA00023157"/>
    </source>
</evidence>
<dbReference type="OrthoDB" id="5959148at2759"/>
<evidence type="ECO:0000313" key="7">
    <source>
        <dbReference type="EMBL" id="PFX16234.1"/>
    </source>
</evidence>
<dbReference type="InterPro" id="IPR032675">
    <property type="entry name" value="LRR_dom_sf"/>
</dbReference>
<comment type="caution">
    <text evidence="7">The sequence shown here is derived from an EMBL/GenBank/DDBJ whole genome shotgun (WGS) entry which is preliminary data.</text>
</comment>
<dbReference type="EMBL" id="LSMT01000562">
    <property type="protein sequence ID" value="PFX16234.1"/>
    <property type="molecule type" value="Genomic_DNA"/>
</dbReference>
<reference evidence="8" key="1">
    <citation type="journal article" date="2017" name="bioRxiv">
        <title>Comparative analysis of the genomes of Stylophora pistillata and Acropora digitifera provides evidence for extensive differences between species of corals.</title>
        <authorList>
            <person name="Voolstra C.R."/>
            <person name="Li Y."/>
            <person name="Liew Y.J."/>
            <person name="Baumgarten S."/>
            <person name="Zoccola D."/>
            <person name="Flot J.-F."/>
            <person name="Tambutte S."/>
            <person name="Allemand D."/>
            <person name="Aranda M."/>
        </authorList>
    </citation>
    <scope>NUCLEOTIDE SEQUENCE [LARGE SCALE GENOMIC DNA]</scope>
</reference>
<evidence type="ECO:0000313" key="8">
    <source>
        <dbReference type="Proteomes" id="UP000225706"/>
    </source>
</evidence>
<dbReference type="PROSITE" id="PS00022">
    <property type="entry name" value="EGF_1"/>
    <property type="match status" value="1"/>
</dbReference>
<dbReference type="InterPro" id="IPR020837">
    <property type="entry name" value="Fibrinogen_CS"/>
</dbReference>
<dbReference type="AlphaFoldDB" id="A0A2B4RD03"/>
<dbReference type="InterPro" id="IPR011604">
    <property type="entry name" value="PDDEXK-like_dom_sf"/>
</dbReference>
<dbReference type="SUPFAM" id="SSF56496">
    <property type="entry name" value="Fibrinogen C-terminal domain-like"/>
    <property type="match status" value="2"/>
</dbReference>
<feature type="coiled-coil region" evidence="3">
    <location>
        <begin position="284"/>
        <end position="356"/>
    </location>
</feature>
<dbReference type="InterPro" id="IPR003609">
    <property type="entry name" value="Pan_app"/>
</dbReference>
<accession>A0A2B4RD03</accession>
<feature type="disulfide bond" evidence="2">
    <location>
        <begin position="787"/>
        <end position="796"/>
    </location>
</feature>
<keyword evidence="1 2" id="KW-1015">Disulfide bond</keyword>
<feature type="domain" description="EGF-like" evidence="4">
    <location>
        <begin position="757"/>
        <end position="797"/>
    </location>
</feature>
<dbReference type="GO" id="GO:0005615">
    <property type="term" value="C:extracellular space"/>
    <property type="evidence" value="ECO:0007669"/>
    <property type="project" value="TreeGrafter"/>
</dbReference>
<organism evidence="7 8">
    <name type="scientific">Stylophora pistillata</name>
    <name type="common">Smooth cauliflower coral</name>
    <dbReference type="NCBI Taxonomy" id="50429"/>
    <lineage>
        <taxon>Eukaryota</taxon>
        <taxon>Metazoa</taxon>
        <taxon>Cnidaria</taxon>
        <taxon>Anthozoa</taxon>
        <taxon>Hexacorallia</taxon>
        <taxon>Scleractinia</taxon>
        <taxon>Astrocoeniina</taxon>
        <taxon>Pocilloporidae</taxon>
        <taxon>Stylophora</taxon>
    </lineage>
</organism>
<dbReference type="CDD" id="cd00087">
    <property type="entry name" value="FReD"/>
    <property type="match status" value="1"/>
</dbReference>
<evidence type="ECO:0000259" key="5">
    <source>
        <dbReference type="PROSITE" id="PS50948"/>
    </source>
</evidence>
<feature type="domain" description="Fibrinogen C-terminal" evidence="6">
    <location>
        <begin position="1012"/>
        <end position="1109"/>
    </location>
</feature>
<dbReference type="Pfam" id="PF13516">
    <property type="entry name" value="LRR_6"/>
    <property type="match status" value="1"/>
</dbReference>
<dbReference type="FunFam" id="3.90.215.10:FF:000001">
    <property type="entry name" value="Tenascin isoform 1"/>
    <property type="match status" value="1"/>
</dbReference>
<dbReference type="InterPro" id="IPR000742">
    <property type="entry name" value="EGF"/>
</dbReference>
<protein>
    <submittedName>
        <fullName evidence="7">Ficolin-1</fullName>
    </submittedName>
</protein>
<dbReference type="Pfam" id="PF18738">
    <property type="entry name" value="HEPN_DZIP3"/>
    <property type="match status" value="1"/>
</dbReference>
<dbReference type="SMART" id="SM00368">
    <property type="entry name" value="LRR_RI"/>
    <property type="match status" value="1"/>
</dbReference>
<feature type="coiled-coil region" evidence="3">
    <location>
        <begin position="194"/>
        <end position="251"/>
    </location>
</feature>
<keyword evidence="2" id="KW-0245">EGF-like domain</keyword>
<dbReference type="PROSITE" id="PS51406">
    <property type="entry name" value="FIBRINOGEN_C_2"/>
    <property type="match status" value="2"/>
</dbReference>
<dbReference type="Gene3D" id="3.80.10.10">
    <property type="entry name" value="Ribonuclease Inhibitor"/>
    <property type="match status" value="1"/>
</dbReference>
<feature type="disulfide bond" evidence="2">
    <location>
        <begin position="768"/>
        <end position="785"/>
    </location>
</feature>
<evidence type="ECO:0000259" key="6">
    <source>
        <dbReference type="PROSITE" id="PS51406"/>
    </source>
</evidence>
<dbReference type="Gene3D" id="1.20.120.20">
    <property type="entry name" value="Apolipoprotein"/>
    <property type="match status" value="1"/>
</dbReference>
<dbReference type="GO" id="GO:0006281">
    <property type="term" value="P:DNA repair"/>
    <property type="evidence" value="ECO:0007669"/>
    <property type="project" value="UniProtKB-ARBA"/>
</dbReference>
<dbReference type="SMART" id="SM00186">
    <property type="entry name" value="FBG"/>
    <property type="match status" value="1"/>
</dbReference>
<name>A0A2B4RD03_STYPI</name>
<evidence type="ECO:0000256" key="3">
    <source>
        <dbReference type="SAM" id="Coils"/>
    </source>
</evidence>
<feature type="domain" description="Apple" evidence="5">
    <location>
        <begin position="677"/>
        <end position="761"/>
    </location>
</feature>
<keyword evidence="3" id="KW-0175">Coiled coil</keyword>
<dbReference type="InterPro" id="IPR011335">
    <property type="entry name" value="Restrct_endonuc-II-like"/>
</dbReference>
<dbReference type="InterPro" id="IPR014716">
    <property type="entry name" value="Fibrinogen_a/b/g_C_1"/>
</dbReference>
<dbReference type="PROSITE" id="PS00514">
    <property type="entry name" value="FIBRINOGEN_C_1"/>
    <property type="match status" value="1"/>
</dbReference>
<dbReference type="InterPro" id="IPR001611">
    <property type="entry name" value="Leu-rich_rpt"/>
</dbReference>
<keyword evidence="8" id="KW-1185">Reference proteome</keyword>
<dbReference type="NCBIfam" id="NF040941">
    <property type="entry name" value="GGGWT_bact"/>
    <property type="match status" value="1"/>
</dbReference>
<dbReference type="InterPro" id="IPR036056">
    <property type="entry name" value="Fibrinogen-like_C"/>
</dbReference>
<dbReference type="SUPFAM" id="SSF52047">
    <property type="entry name" value="RNI-like"/>
    <property type="match status" value="1"/>
</dbReference>
<dbReference type="Pfam" id="PF00147">
    <property type="entry name" value="Fibrinogen_C"/>
    <property type="match status" value="2"/>
</dbReference>
<comment type="caution">
    <text evidence="2">Lacks conserved residue(s) required for the propagation of feature annotation.</text>
</comment>
<dbReference type="SUPFAM" id="SSF52980">
    <property type="entry name" value="Restriction endonuclease-like"/>
    <property type="match status" value="1"/>
</dbReference>
<dbReference type="PANTHER" id="PTHR19143">
    <property type="entry name" value="FIBRINOGEN/TENASCIN/ANGIOPOEITIN"/>
    <property type="match status" value="1"/>
</dbReference>
<evidence type="ECO:0000256" key="2">
    <source>
        <dbReference type="PROSITE-ProRule" id="PRU00076"/>
    </source>
</evidence>
<dbReference type="Proteomes" id="UP000225706">
    <property type="component" value="Unassembled WGS sequence"/>
</dbReference>
<sequence length="1109" mass="124825">MATASASFTSSKETTNYARLCRLLVDVGSQVLRSTFDKIHPPATLHKVLGKTSVHHATLHSLYKGKKKVLNPTQWSKLYPAHSPVSSATFDITLLTVLLRNICGLSPPATGWDRLPPAANTSIADDIARVKYYRNTVYGHASQAAVDDISFSSYWQEIRQALVRLGKAHLRTDIDNLEHDCMDPDIEEHYRELMKQWKKDDDNIKEKVEEMEASIRDSMEKIIVPLKTTIEKDLRDTAGKIESDMKEMQEKLGCLSASVEKSAKEASIRDSVEKIIVPLKTTIEKDLRDSAGKIESEMKEMKEKLGSLTASVEKSGEKEEMKQSLKQIRDEMDTKLTRMETEMKELKEKLGKQTVSAEECKTGEAIKVNKTLTSLNLSHNQISDSGATSIAEAIKVNKTLTDLNLIKNRISDAEVPSKTPMPQEWHKPRSAGIHPEAVDNLIVRKPELKSEGGPKCKKRAIDGVESNLYNPLPNYPNPEFIREFLARAKTDYKETQFGTLFSENELEHVECNYGTVPKACVVSYQQPTIRENSKFLSIDQRDALPVLPSKLLDSLGSHILPRPQANVFDSLKLKKKTVQTAAMRYGLAHESEAAQSYVNSRFVNAYRTRIVINPGCPFLGVSTDFLVYDPTRNEIFGLLEIKCPQCESCRDAKYLKIVNGQLKLKKTYEYVLLSVPCITKEFQEPVTNKTLLNHVISTPRAKTAMSCEIQCFVEVTCVSYNFGRNEDGDNVCELSDSDGVREPDDLVTRQDFLYRATKSACEEDSFQCGKKGICIPNYKDGSVRCKCDDGYTGKPCDARSCSQLFQDGLNSSGVFTVNPDGGKAIQVLCDMKTDGGGWTVLQKRLDGSVDFYLGWESYKKGFGNLNSEFWLGNDNIHRFTVTDDVMLRVDLEDFDGNVTYAEYTTFKVADEADKYRLLIAGYSGTAGDSMIYQSNMQFSTKDQDNDLRQHAPNCAQQYKGAWWYKLCHLSNLNGLYLTGPHASFADGVNWKAFRGQQYSLKRTEMKLKTKKRLDGSVDFYLGWESYKKGFGNLNGEFWLGNDNIHRFTAADDVMLRVDLEDFDGKVAYSEYTTFKVADEADNNMQFSTKDQDNDLGQHVSNCAQQYKGA</sequence>
<dbReference type="PROSITE" id="PS50948">
    <property type="entry name" value="PAN"/>
    <property type="match status" value="1"/>
</dbReference>
<dbReference type="InterPro" id="IPR002181">
    <property type="entry name" value="Fibrinogen_a/b/g_C_dom"/>
</dbReference>
<dbReference type="PROSITE" id="PS50026">
    <property type="entry name" value="EGF_3"/>
    <property type="match status" value="1"/>
</dbReference>
<dbReference type="Gene3D" id="3.90.215.10">
    <property type="entry name" value="Gamma Fibrinogen, chain A, domain 1"/>
    <property type="match status" value="2"/>
</dbReference>
<dbReference type="PANTHER" id="PTHR19143:SF458">
    <property type="entry name" value="FIBRINOGEN C-TERMINAL DOMAIN-CONTAINING PROTEIN-RELATED"/>
    <property type="match status" value="1"/>
</dbReference>
<dbReference type="Gene3D" id="3.90.320.10">
    <property type="match status" value="1"/>
</dbReference>
<dbReference type="InterPro" id="IPR041249">
    <property type="entry name" value="HEPN_DZIP3"/>
</dbReference>
<evidence type="ECO:0000259" key="4">
    <source>
        <dbReference type="PROSITE" id="PS50026"/>
    </source>
</evidence>
<dbReference type="PROSITE" id="PS01186">
    <property type="entry name" value="EGF_2"/>
    <property type="match status" value="1"/>
</dbReference>